<dbReference type="RefSeq" id="XP_021852872.2">
    <property type="nucleotide sequence ID" value="XM_021997180.2"/>
</dbReference>
<dbReference type="GO" id="GO:0022857">
    <property type="term" value="F:transmembrane transporter activity"/>
    <property type="evidence" value="ECO:0000318"/>
    <property type="project" value="GO_Central"/>
</dbReference>
<feature type="transmembrane region" description="Helical" evidence="6">
    <location>
        <begin position="68"/>
        <end position="90"/>
    </location>
</feature>
<feature type="compositionally biased region" description="Polar residues" evidence="7">
    <location>
        <begin position="1"/>
        <end position="24"/>
    </location>
</feature>
<gene>
    <name evidence="9" type="primary">LOC110792384</name>
</gene>
<feature type="transmembrane region" description="Helical" evidence="6">
    <location>
        <begin position="463"/>
        <end position="486"/>
    </location>
</feature>
<feature type="region of interest" description="Disordered" evidence="7">
    <location>
        <begin position="1"/>
        <end position="46"/>
    </location>
</feature>
<evidence type="ECO:0000256" key="6">
    <source>
        <dbReference type="RuleBase" id="RU368066"/>
    </source>
</evidence>
<proteinExistence type="inferred from homology"/>
<sequence length="558" mass="61972">MASSEEPTKSSNLYDTPSSPTQPLLSKPYPSPSIEDPQQQQSSPLSDSDRTQFLQIAYNFGPRPFKDLPFLILFILFSISTFGFGIFSIFHHNSNFSSLSSFSYDPTSSSCVKNPISNHGSFPNFSGDSKFLGSFLNLSSSSSSGFERGLIWVLVITFILSLPIVWGVLLLLKHYTKQVVYVSLPFFIVIPIGINVYWFVACTISSSCSTSLPLAYRILVMLFVFLVIGVIVWIIVINWHRIELTIHIIGIASDALSRNLGLFGVVPCLKLGLLAYYVPIVVFLVFARYNGKIVPRESKGDYHCAWKQDSWVAAYYALAILTMLWSATVMVETKAYVVSGTIAQWYFSKDDSTPKRKIRSSLRNAFGPSAGTICFSGLIIFVVRMVRAAVDSARQEGATGIVNVVLRCCVNVFMAAVDFLNKFTVNFAAITGEAYCTSARMTYELLKRNLLSAVFVETISTRLLGGIIFVLSAVYAVVVCAILNGVTNLGVYSYYVSLLAWLLLIIVLGFFVHLLDDVIDTIYVCYAIDRDRAEVNKPEVHNVYVQLPISRSIRTPLV</sequence>
<comment type="similarity">
    <text evidence="2 6">Belongs to the CTL (choline transporter-like) family.</text>
</comment>
<feature type="transmembrane region" description="Helical" evidence="6">
    <location>
        <begin position="179"/>
        <end position="200"/>
    </location>
</feature>
<feature type="transmembrane region" description="Helical" evidence="6">
    <location>
        <begin position="365"/>
        <end position="386"/>
    </location>
</feature>
<organism evidence="8 9">
    <name type="scientific">Spinacia oleracea</name>
    <name type="common">Spinach</name>
    <dbReference type="NCBI Taxonomy" id="3562"/>
    <lineage>
        <taxon>Eukaryota</taxon>
        <taxon>Viridiplantae</taxon>
        <taxon>Streptophyta</taxon>
        <taxon>Embryophyta</taxon>
        <taxon>Tracheophyta</taxon>
        <taxon>Spermatophyta</taxon>
        <taxon>Magnoliopsida</taxon>
        <taxon>eudicotyledons</taxon>
        <taxon>Gunneridae</taxon>
        <taxon>Pentapetalae</taxon>
        <taxon>Caryophyllales</taxon>
        <taxon>Chenopodiaceae</taxon>
        <taxon>Chenopodioideae</taxon>
        <taxon>Anserineae</taxon>
        <taxon>Spinacia</taxon>
    </lineage>
</organism>
<dbReference type="AlphaFoldDB" id="A0A9R0IPN0"/>
<protein>
    <recommendedName>
        <fullName evidence="6">Choline transporter-like protein</fullName>
    </recommendedName>
</protein>
<evidence type="ECO:0000256" key="5">
    <source>
        <dbReference type="ARBA" id="ARBA00023136"/>
    </source>
</evidence>
<evidence type="ECO:0000313" key="9">
    <source>
        <dbReference type="RefSeq" id="XP_021852872.2"/>
    </source>
</evidence>
<feature type="transmembrane region" description="Helical" evidence="6">
    <location>
        <begin position="310"/>
        <end position="331"/>
    </location>
</feature>
<dbReference type="PANTHER" id="PTHR12385">
    <property type="entry name" value="CHOLINE TRANSPORTER-LIKE (SLC FAMILY 44)"/>
    <property type="match status" value="1"/>
</dbReference>
<keyword evidence="4 6" id="KW-1133">Transmembrane helix</keyword>
<dbReference type="GO" id="GO:0005886">
    <property type="term" value="C:plasma membrane"/>
    <property type="evidence" value="ECO:0007669"/>
    <property type="project" value="UniProtKB-SubCell"/>
</dbReference>
<feature type="compositionally biased region" description="Low complexity" evidence="7">
    <location>
        <begin position="36"/>
        <end position="46"/>
    </location>
</feature>
<feature type="transmembrane region" description="Helical" evidence="6">
    <location>
        <begin position="150"/>
        <end position="172"/>
    </location>
</feature>
<dbReference type="PANTHER" id="PTHR12385:SF98">
    <property type="entry name" value="CHOLINE TRANSPORTER-LIKE PROTEIN"/>
    <property type="match status" value="1"/>
</dbReference>
<evidence type="ECO:0000313" key="8">
    <source>
        <dbReference type="Proteomes" id="UP000813463"/>
    </source>
</evidence>
<keyword evidence="3 6" id="KW-0812">Transmembrane</keyword>
<evidence type="ECO:0000256" key="2">
    <source>
        <dbReference type="ARBA" id="ARBA00007168"/>
    </source>
</evidence>
<dbReference type="GeneID" id="110792384"/>
<keyword evidence="5 6" id="KW-0472">Membrane</keyword>
<feature type="transmembrane region" description="Helical" evidence="6">
    <location>
        <begin position="215"/>
        <end position="237"/>
    </location>
</feature>
<dbReference type="Proteomes" id="UP000813463">
    <property type="component" value="Chromosome 4"/>
</dbReference>
<dbReference type="GO" id="GO:0016020">
    <property type="term" value="C:membrane"/>
    <property type="evidence" value="ECO:0000318"/>
    <property type="project" value="GO_Central"/>
</dbReference>
<dbReference type="KEGG" id="soe:110792384"/>
<keyword evidence="8" id="KW-1185">Reference proteome</keyword>
<dbReference type="Pfam" id="PF04515">
    <property type="entry name" value="Choline_transpo"/>
    <property type="match status" value="1"/>
</dbReference>
<name>A0A9R0IPN0_SPIOL</name>
<evidence type="ECO:0000256" key="3">
    <source>
        <dbReference type="ARBA" id="ARBA00022692"/>
    </source>
</evidence>
<evidence type="ECO:0000256" key="1">
    <source>
        <dbReference type="ARBA" id="ARBA00004141"/>
    </source>
</evidence>
<dbReference type="InterPro" id="IPR007603">
    <property type="entry name" value="Choline_transptr-like"/>
</dbReference>
<accession>A0A9R0IPN0</accession>
<feature type="transmembrane region" description="Helical" evidence="6">
    <location>
        <begin position="492"/>
        <end position="512"/>
    </location>
</feature>
<evidence type="ECO:0000256" key="4">
    <source>
        <dbReference type="ARBA" id="ARBA00022989"/>
    </source>
</evidence>
<reference evidence="8" key="1">
    <citation type="journal article" date="2021" name="Nat. Commun.">
        <title>Genomic analyses provide insights into spinach domestication and the genetic basis of agronomic traits.</title>
        <authorList>
            <person name="Cai X."/>
            <person name="Sun X."/>
            <person name="Xu C."/>
            <person name="Sun H."/>
            <person name="Wang X."/>
            <person name="Ge C."/>
            <person name="Zhang Z."/>
            <person name="Wang Q."/>
            <person name="Fei Z."/>
            <person name="Jiao C."/>
            <person name="Wang Q."/>
        </authorList>
    </citation>
    <scope>NUCLEOTIDE SEQUENCE [LARGE SCALE GENOMIC DNA]</scope>
    <source>
        <strain evidence="8">cv. Varoflay</strain>
    </source>
</reference>
<comment type="subcellular location">
    <subcellularLocation>
        <location evidence="6">Cell membrane</location>
        <topology evidence="6">Multi-pass membrane protein</topology>
    </subcellularLocation>
    <subcellularLocation>
        <location evidence="1">Membrane</location>
        <topology evidence="1">Multi-pass membrane protein</topology>
    </subcellularLocation>
</comment>
<evidence type="ECO:0000256" key="7">
    <source>
        <dbReference type="SAM" id="MobiDB-lite"/>
    </source>
</evidence>
<feature type="transmembrane region" description="Helical" evidence="6">
    <location>
        <begin position="398"/>
        <end position="417"/>
    </location>
</feature>
<reference evidence="9" key="2">
    <citation type="submission" date="2025-08" db="UniProtKB">
        <authorList>
            <consortium name="RefSeq"/>
        </authorList>
    </citation>
    <scope>IDENTIFICATION</scope>
    <source>
        <tissue evidence="9">Leaf</tissue>
    </source>
</reference>
<comment type="function">
    <text evidence="6">Choline transporter.</text>
</comment>
<dbReference type="GO" id="GO:0055085">
    <property type="term" value="P:transmembrane transport"/>
    <property type="evidence" value="ECO:0000318"/>
    <property type="project" value="GO_Central"/>
</dbReference>